<feature type="domain" description="Cyclic nucleotide-binding" evidence="4">
    <location>
        <begin position="14"/>
        <end position="134"/>
    </location>
</feature>
<keyword evidence="2" id="KW-0238">DNA-binding</keyword>
<dbReference type="Gene3D" id="2.60.120.10">
    <property type="entry name" value="Jelly Rolls"/>
    <property type="match status" value="1"/>
</dbReference>
<gene>
    <name evidence="6" type="ORF">ACFQZJ_02515</name>
</gene>
<evidence type="ECO:0000256" key="2">
    <source>
        <dbReference type="ARBA" id="ARBA00023125"/>
    </source>
</evidence>
<dbReference type="Proteomes" id="UP001597012">
    <property type="component" value="Unassembled WGS sequence"/>
</dbReference>
<dbReference type="InterPro" id="IPR036388">
    <property type="entry name" value="WH-like_DNA-bd_sf"/>
</dbReference>
<evidence type="ECO:0000313" key="7">
    <source>
        <dbReference type="Proteomes" id="UP001597012"/>
    </source>
</evidence>
<sequence length="226" mass="25027">MASCDLSIAKQLNFLNNLSKKEKQRLHANSSSKKIKKGTVIFAEDDLLQSLFCIREGACKFSILDDRGKEVVTDFLGKGDLMGRRSLITKKGAMVTATAITDTTLCCVDSESLLKGLSKNNTFCLDMIKGFAEDEEEKHLKMGLYENQRSIKKRLAGLLIYLKKKFGSEQDGSLIVPLKRQDMANVLGTSSEYVITLLASFKKQGLIGLAPSKILILSEKELLKIV</sequence>
<dbReference type="SMART" id="SM00419">
    <property type="entry name" value="HTH_CRP"/>
    <property type="match status" value="1"/>
</dbReference>
<name>A0ABW3B0P2_9FLAO</name>
<dbReference type="PROSITE" id="PS51063">
    <property type="entry name" value="HTH_CRP_2"/>
    <property type="match status" value="1"/>
</dbReference>
<evidence type="ECO:0000313" key="6">
    <source>
        <dbReference type="EMBL" id="MFD0796318.1"/>
    </source>
</evidence>
<evidence type="ECO:0000259" key="5">
    <source>
        <dbReference type="PROSITE" id="PS51063"/>
    </source>
</evidence>
<dbReference type="SMART" id="SM00100">
    <property type="entry name" value="cNMP"/>
    <property type="match status" value="1"/>
</dbReference>
<dbReference type="InterPro" id="IPR014710">
    <property type="entry name" value="RmlC-like_jellyroll"/>
</dbReference>
<comment type="caution">
    <text evidence="6">The sequence shown here is derived from an EMBL/GenBank/DDBJ whole genome shotgun (WGS) entry which is preliminary data.</text>
</comment>
<keyword evidence="3" id="KW-0804">Transcription</keyword>
<feature type="domain" description="HTH crp-type" evidence="5">
    <location>
        <begin position="149"/>
        <end position="220"/>
    </location>
</feature>
<accession>A0ABW3B0P2</accession>
<dbReference type="InterPro" id="IPR050397">
    <property type="entry name" value="Env_Response_Regulators"/>
</dbReference>
<evidence type="ECO:0000256" key="3">
    <source>
        <dbReference type="ARBA" id="ARBA00023163"/>
    </source>
</evidence>
<dbReference type="InterPro" id="IPR036390">
    <property type="entry name" value="WH_DNA-bd_sf"/>
</dbReference>
<dbReference type="InterPro" id="IPR000595">
    <property type="entry name" value="cNMP-bd_dom"/>
</dbReference>
<dbReference type="InterPro" id="IPR018490">
    <property type="entry name" value="cNMP-bd_dom_sf"/>
</dbReference>
<evidence type="ECO:0000259" key="4">
    <source>
        <dbReference type="PROSITE" id="PS50042"/>
    </source>
</evidence>
<dbReference type="PANTHER" id="PTHR24567:SF28">
    <property type="entry name" value="LISTERIOLYSIN REGULATORY PROTEIN"/>
    <property type="match status" value="1"/>
</dbReference>
<dbReference type="Pfam" id="PF00027">
    <property type="entry name" value="cNMP_binding"/>
    <property type="match status" value="1"/>
</dbReference>
<dbReference type="CDD" id="cd00038">
    <property type="entry name" value="CAP_ED"/>
    <property type="match status" value="1"/>
</dbReference>
<keyword evidence="1" id="KW-0805">Transcription regulation</keyword>
<dbReference type="Gene3D" id="1.10.10.10">
    <property type="entry name" value="Winged helix-like DNA-binding domain superfamily/Winged helix DNA-binding domain"/>
    <property type="match status" value="1"/>
</dbReference>
<organism evidence="6 7">
    <name type="scientific">Maribacter chungangensis</name>
    <dbReference type="NCBI Taxonomy" id="1069117"/>
    <lineage>
        <taxon>Bacteria</taxon>
        <taxon>Pseudomonadati</taxon>
        <taxon>Bacteroidota</taxon>
        <taxon>Flavobacteriia</taxon>
        <taxon>Flavobacteriales</taxon>
        <taxon>Flavobacteriaceae</taxon>
        <taxon>Maribacter</taxon>
    </lineage>
</organism>
<protein>
    <submittedName>
        <fullName evidence="6">Crp/Fnr family transcriptional regulator</fullName>
    </submittedName>
</protein>
<reference evidence="7" key="1">
    <citation type="journal article" date="2019" name="Int. J. Syst. Evol. Microbiol.">
        <title>The Global Catalogue of Microorganisms (GCM) 10K type strain sequencing project: providing services to taxonomists for standard genome sequencing and annotation.</title>
        <authorList>
            <consortium name="The Broad Institute Genomics Platform"/>
            <consortium name="The Broad Institute Genome Sequencing Center for Infectious Disease"/>
            <person name="Wu L."/>
            <person name="Ma J."/>
        </authorList>
    </citation>
    <scope>NUCLEOTIDE SEQUENCE [LARGE SCALE GENOMIC DNA]</scope>
    <source>
        <strain evidence="7">CCUG 61948</strain>
    </source>
</reference>
<dbReference type="SUPFAM" id="SSF51206">
    <property type="entry name" value="cAMP-binding domain-like"/>
    <property type="match status" value="1"/>
</dbReference>
<dbReference type="PROSITE" id="PS50042">
    <property type="entry name" value="CNMP_BINDING_3"/>
    <property type="match status" value="1"/>
</dbReference>
<dbReference type="Pfam" id="PF13545">
    <property type="entry name" value="HTH_Crp_2"/>
    <property type="match status" value="1"/>
</dbReference>
<dbReference type="RefSeq" id="WP_379932060.1">
    <property type="nucleotide sequence ID" value="NZ_JBHTHY010000003.1"/>
</dbReference>
<evidence type="ECO:0000256" key="1">
    <source>
        <dbReference type="ARBA" id="ARBA00023015"/>
    </source>
</evidence>
<dbReference type="PRINTS" id="PR00034">
    <property type="entry name" value="HTHCRP"/>
</dbReference>
<keyword evidence="7" id="KW-1185">Reference proteome</keyword>
<dbReference type="EMBL" id="JBHTHY010000003">
    <property type="protein sequence ID" value="MFD0796318.1"/>
    <property type="molecule type" value="Genomic_DNA"/>
</dbReference>
<proteinExistence type="predicted"/>
<dbReference type="InterPro" id="IPR012318">
    <property type="entry name" value="HTH_CRP"/>
</dbReference>
<dbReference type="SUPFAM" id="SSF46785">
    <property type="entry name" value="Winged helix' DNA-binding domain"/>
    <property type="match status" value="1"/>
</dbReference>
<dbReference type="PANTHER" id="PTHR24567">
    <property type="entry name" value="CRP FAMILY TRANSCRIPTIONAL REGULATORY PROTEIN"/>
    <property type="match status" value="1"/>
</dbReference>